<dbReference type="RefSeq" id="WP_158192910.1">
    <property type="nucleotide sequence ID" value="NZ_CP046908.1"/>
</dbReference>
<accession>A0A857C4J9</accession>
<protein>
    <submittedName>
        <fullName evidence="1">Uncharacterized protein</fullName>
    </submittedName>
</protein>
<gene>
    <name evidence="1" type="ORF">GH266_04985</name>
</gene>
<evidence type="ECO:0000313" key="1">
    <source>
        <dbReference type="EMBL" id="QGZ33920.1"/>
    </source>
</evidence>
<sequence length="331" mass="37099">MALRTERTCGARGLSALAADPRAACGLSGPGVSPFVNIEVVMTAQAPEWFRTQYPARAMHIYQERGNRLRPTVSQPVRFEGSEKAIFYLAGKSKAHKKDRNQKNIPSNAQRKKFSVDLITWKCFDTVEEWDLDRMSIDEREVVYESGAMALGRATDIEIYEKMAAGVTSVTGLDFSSAAFNAANAMTLCKALQQDKVPWDGNVYCGLPALQWNQLLANKVVNSAEHVGPDLPFVKATDTRFWNGVNWFLFEEEDAQDLYPVPEANKQDLFIWHKSAVGWATHTDLAMREQWHNEYDWWSINMEAKGAATLLQEGKGVKRFRTASDGAIAIV</sequence>
<dbReference type="Proteomes" id="UP000435648">
    <property type="component" value="Chromosome"/>
</dbReference>
<reference evidence="1 2" key="1">
    <citation type="submission" date="2019-12" db="EMBL/GenBank/DDBJ databases">
        <title>The genome of Stappia indica PHM037.</title>
        <authorList>
            <person name="Kacar D."/>
            <person name="Galan B."/>
            <person name="Canedo L."/>
            <person name="Rodriguez P."/>
            <person name="de la Calle F."/>
            <person name="Garcia J.L."/>
        </authorList>
    </citation>
    <scope>NUCLEOTIDE SEQUENCE [LARGE SCALE GENOMIC DNA]</scope>
    <source>
        <strain evidence="1 2">PHM037</strain>
    </source>
</reference>
<dbReference type="Pfam" id="PF19821">
    <property type="entry name" value="Phage_capsid_2"/>
    <property type="match status" value="1"/>
</dbReference>
<dbReference type="EMBL" id="CP046908">
    <property type="protein sequence ID" value="QGZ33920.1"/>
    <property type="molecule type" value="Genomic_DNA"/>
</dbReference>
<organism evidence="1 2">
    <name type="scientific">Stappia indica</name>
    <dbReference type="NCBI Taxonomy" id="538381"/>
    <lineage>
        <taxon>Bacteria</taxon>
        <taxon>Pseudomonadati</taxon>
        <taxon>Pseudomonadota</taxon>
        <taxon>Alphaproteobacteria</taxon>
        <taxon>Hyphomicrobiales</taxon>
        <taxon>Stappiaceae</taxon>
        <taxon>Stappia</taxon>
    </lineage>
</organism>
<name>A0A857C4J9_9HYPH</name>
<dbReference type="AlphaFoldDB" id="A0A857C4J9"/>
<dbReference type="InterPro" id="IPR045565">
    <property type="entry name" value="Phage_capsid_2"/>
</dbReference>
<proteinExistence type="predicted"/>
<dbReference type="KEGG" id="siw:GH266_04985"/>
<dbReference type="OrthoDB" id="5446417at2"/>
<evidence type="ECO:0000313" key="2">
    <source>
        <dbReference type="Proteomes" id="UP000435648"/>
    </source>
</evidence>